<dbReference type="InterPro" id="IPR041705">
    <property type="entry name" value="PIN_Sll0205"/>
</dbReference>
<reference evidence="3" key="1">
    <citation type="submission" date="2016-10" db="EMBL/GenBank/DDBJ databases">
        <authorList>
            <person name="Varghese N."/>
            <person name="Submissions S."/>
        </authorList>
    </citation>
    <scope>NUCLEOTIDE SEQUENCE [LARGE SCALE GENOMIC DNA]</scope>
    <source>
        <strain evidence="3">CGMCC 1.7655</strain>
    </source>
</reference>
<dbReference type="RefSeq" id="WP_090753865.1">
    <property type="nucleotide sequence ID" value="NZ_FNGE01000004.1"/>
</dbReference>
<dbReference type="InterPro" id="IPR052919">
    <property type="entry name" value="TA_system_RNase"/>
</dbReference>
<evidence type="ECO:0000313" key="2">
    <source>
        <dbReference type="EMBL" id="SDK92275.1"/>
    </source>
</evidence>
<accession>A0A1G9FVA8</accession>
<proteinExistence type="predicted"/>
<dbReference type="InterPro" id="IPR002716">
    <property type="entry name" value="PIN_dom"/>
</dbReference>
<dbReference type="CDD" id="cd09872">
    <property type="entry name" value="PIN_Sll0205-like"/>
    <property type="match status" value="1"/>
</dbReference>
<keyword evidence="3" id="KW-1185">Reference proteome</keyword>
<dbReference type="SUPFAM" id="SSF88723">
    <property type="entry name" value="PIN domain-like"/>
    <property type="match status" value="1"/>
</dbReference>
<organism evidence="2 3">
    <name type="scientific">Paracoccus chinensis</name>
    <dbReference type="NCBI Taxonomy" id="525640"/>
    <lineage>
        <taxon>Bacteria</taxon>
        <taxon>Pseudomonadati</taxon>
        <taxon>Pseudomonadota</taxon>
        <taxon>Alphaproteobacteria</taxon>
        <taxon>Rhodobacterales</taxon>
        <taxon>Paracoccaceae</taxon>
        <taxon>Paracoccus</taxon>
    </lineage>
</organism>
<dbReference type="Pfam" id="PF01850">
    <property type="entry name" value="PIN"/>
    <property type="match status" value="1"/>
</dbReference>
<dbReference type="AlphaFoldDB" id="A0A1G9FVA8"/>
<dbReference type="InterPro" id="IPR029060">
    <property type="entry name" value="PIN-like_dom_sf"/>
</dbReference>
<protein>
    <submittedName>
        <fullName evidence="2">PIN domain nuclease, a component of toxin-antitoxin system (PIN domain)</fullName>
    </submittedName>
</protein>
<dbReference type="OrthoDB" id="9798990at2"/>
<dbReference type="PANTHER" id="PTHR36173:SF2">
    <property type="entry name" value="RIBONUCLEASE VAPC16"/>
    <property type="match status" value="1"/>
</dbReference>
<name>A0A1G9FVA8_9RHOB</name>
<evidence type="ECO:0000259" key="1">
    <source>
        <dbReference type="Pfam" id="PF01850"/>
    </source>
</evidence>
<dbReference type="STRING" id="525640.SAMN04487971_104107"/>
<dbReference type="EMBL" id="FNGE01000004">
    <property type="protein sequence ID" value="SDK92275.1"/>
    <property type="molecule type" value="Genomic_DNA"/>
</dbReference>
<sequence>MNLLIDTHLLIWGAVAVQKLPRSAVTLMSDPENRLYFSTASLWEIAIKFAQGRADFTVDPAPFRAGLLANGYLELPVEGRHCLAIPTLPPVHGDPFDRMLVAQAMTEGMQLLTADRRVAEYGGPVRMV</sequence>
<dbReference type="PANTHER" id="PTHR36173">
    <property type="entry name" value="RIBONUCLEASE VAPC16-RELATED"/>
    <property type="match status" value="1"/>
</dbReference>
<dbReference type="Proteomes" id="UP000199555">
    <property type="component" value="Unassembled WGS sequence"/>
</dbReference>
<gene>
    <name evidence="2" type="ORF">SAMN04487971_104107</name>
</gene>
<feature type="domain" description="PIN" evidence="1">
    <location>
        <begin position="4"/>
        <end position="122"/>
    </location>
</feature>
<evidence type="ECO:0000313" key="3">
    <source>
        <dbReference type="Proteomes" id="UP000199555"/>
    </source>
</evidence>